<comment type="similarity">
    <text evidence="1">Belongs to the universal ribosomal protein uL2 family.</text>
</comment>
<dbReference type="SUPFAM" id="SSF50104">
    <property type="entry name" value="Translation proteins SH3-like domain"/>
    <property type="match status" value="1"/>
</dbReference>
<feature type="domain" description="Large ribosomal subunit protein uL2 C-terminal" evidence="4">
    <location>
        <begin position="61"/>
        <end position="131"/>
    </location>
</feature>
<gene>
    <name evidence="5" type="ORF">rCG_38529</name>
</gene>
<dbReference type="GO" id="GO:1990904">
    <property type="term" value="C:ribonucleoprotein complex"/>
    <property type="evidence" value="ECO:0007669"/>
    <property type="project" value="UniProtKB-KW"/>
</dbReference>
<reference evidence="6" key="1">
    <citation type="submission" date="2005-09" db="EMBL/GenBank/DDBJ databases">
        <authorList>
            <person name="Mural R.J."/>
            <person name="Li P.W."/>
            <person name="Adams M.D."/>
            <person name="Amanatides P.G."/>
            <person name="Baden-Tillson H."/>
            <person name="Barnstead M."/>
            <person name="Chin S.H."/>
            <person name="Dew I."/>
            <person name="Evans C.A."/>
            <person name="Ferriera S."/>
            <person name="Flanigan M."/>
            <person name="Fosler C."/>
            <person name="Glodek A."/>
            <person name="Gu Z."/>
            <person name="Holt R.A."/>
            <person name="Jennings D."/>
            <person name="Kraft C.L."/>
            <person name="Lu F."/>
            <person name="Nguyen T."/>
            <person name="Nusskern D.R."/>
            <person name="Pfannkoch C.M."/>
            <person name="Sitter C."/>
            <person name="Sutton G.G."/>
            <person name="Venter J.C."/>
            <person name="Wang Z."/>
            <person name="Woodage T."/>
            <person name="Zheng X.H."/>
            <person name="Zhong F."/>
        </authorList>
    </citation>
    <scope>NUCLEOTIDE SEQUENCE [LARGE SCALE GENOMIC DNA]</scope>
    <source>
        <strain>BN</strain>
        <strain evidence="6">Sprague-Dawley</strain>
    </source>
</reference>
<name>A6KMD6_RAT</name>
<dbReference type="Proteomes" id="UP000234681">
    <property type="component" value="Chromosome 3"/>
</dbReference>
<sequence>MQRESTPGNLYCSTKAHSVAAMFCTWAPHLRVLRCVVWRRGKRGKLELPGTLPESSPMTVKPEKTRLKLPSGSKVIFSAMRAIAGVVASGGRIDRLNSGYHEDKANRKCWACTQGLALSTADHPFGGGNHPCISKPSNI</sequence>
<protein>
    <submittedName>
        <fullName evidence="5">RCG38529</fullName>
    </submittedName>
</protein>
<accession>A6KMD6</accession>
<evidence type="ECO:0000259" key="4">
    <source>
        <dbReference type="Pfam" id="PF03947"/>
    </source>
</evidence>
<evidence type="ECO:0000256" key="3">
    <source>
        <dbReference type="ARBA" id="ARBA00023274"/>
    </source>
</evidence>
<dbReference type="GO" id="GO:0005840">
    <property type="term" value="C:ribosome"/>
    <property type="evidence" value="ECO:0007669"/>
    <property type="project" value="UniProtKB-KW"/>
</dbReference>
<dbReference type="Pfam" id="PF03947">
    <property type="entry name" value="Ribosomal_L2_C"/>
    <property type="match status" value="1"/>
</dbReference>
<dbReference type="AlphaFoldDB" id="A6KMD6"/>
<proteinExistence type="inferred from homology"/>
<keyword evidence="2" id="KW-0689">Ribosomal protein</keyword>
<dbReference type="InterPro" id="IPR022669">
    <property type="entry name" value="Ribosomal_uL2_C"/>
</dbReference>
<keyword evidence="3" id="KW-0687">Ribonucleoprotein</keyword>
<dbReference type="InterPro" id="IPR014726">
    <property type="entry name" value="Ribosomal_uL2_dom3"/>
</dbReference>
<evidence type="ECO:0000256" key="2">
    <source>
        <dbReference type="ARBA" id="ARBA00022980"/>
    </source>
</evidence>
<dbReference type="Gene3D" id="4.10.950.10">
    <property type="entry name" value="Ribosomal protein L2, domain 3"/>
    <property type="match status" value="1"/>
</dbReference>
<dbReference type="GO" id="GO:0003735">
    <property type="term" value="F:structural constituent of ribosome"/>
    <property type="evidence" value="ECO:0007669"/>
    <property type="project" value="InterPro"/>
</dbReference>
<evidence type="ECO:0000313" key="5">
    <source>
        <dbReference type="EMBL" id="EDL88844.1"/>
    </source>
</evidence>
<organism evidence="5 6">
    <name type="scientific">Rattus norvegicus</name>
    <name type="common">Rat</name>
    <dbReference type="NCBI Taxonomy" id="10116"/>
    <lineage>
        <taxon>Eukaryota</taxon>
        <taxon>Metazoa</taxon>
        <taxon>Chordata</taxon>
        <taxon>Craniata</taxon>
        <taxon>Vertebrata</taxon>
        <taxon>Euteleostomi</taxon>
        <taxon>Mammalia</taxon>
        <taxon>Eutheria</taxon>
        <taxon>Euarchontoglires</taxon>
        <taxon>Glires</taxon>
        <taxon>Rodentia</taxon>
        <taxon>Myomorpha</taxon>
        <taxon>Muroidea</taxon>
        <taxon>Muridae</taxon>
        <taxon>Murinae</taxon>
        <taxon>Rattus</taxon>
    </lineage>
</organism>
<dbReference type="GO" id="GO:0006412">
    <property type="term" value="P:translation"/>
    <property type="evidence" value="ECO:0007669"/>
    <property type="project" value="InterPro"/>
</dbReference>
<dbReference type="EMBL" id="CH474066">
    <property type="protein sequence ID" value="EDL88844.1"/>
    <property type="molecule type" value="Genomic_DNA"/>
</dbReference>
<evidence type="ECO:0000313" key="6">
    <source>
        <dbReference type="Proteomes" id="UP000234681"/>
    </source>
</evidence>
<dbReference type="InterPro" id="IPR008991">
    <property type="entry name" value="Translation_prot_SH3-like_sf"/>
</dbReference>
<evidence type="ECO:0000256" key="1">
    <source>
        <dbReference type="ARBA" id="ARBA00005636"/>
    </source>
</evidence>